<dbReference type="Pfam" id="PF13567">
    <property type="entry name" value="DUF4131"/>
    <property type="match status" value="1"/>
</dbReference>
<evidence type="ECO:0008006" key="11">
    <source>
        <dbReference type="Google" id="ProtNLM"/>
    </source>
</evidence>
<gene>
    <name evidence="9" type="ORF">A2648_00240</name>
</gene>
<evidence type="ECO:0000256" key="6">
    <source>
        <dbReference type="SAM" id="Phobius"/>
    </source>
</evidence>
<feature type="domain" description="ComEC/Rec2-related protein" evidence="7">
    <location>
        <begin position="226"/>
        <end position="487"/>
    </location>
</feature>
<feature type="transmembrane region" description="Helical" evidence="6">
    <location>
        <begin position="345"/>
        <end position="366"/>
    </location>
</feature>
<dbReference type="GO" id="GO:0005886">
    <property type="term" value="C:plasma membrane"/>
    <property type="evidence" value="ECO:0007669"/>
    <property type="project" value="UniProtKB-SubCell"/>
</dbReference>
<dbReference type="EMBL" id="MHLH01000012">
    <property type="protein sequence ID" value="OGZ04017.1"/>
    <property type="molecule type" value="Genomic_DNA"/>
</dbReference>
<feature type="transmembrane region" description="Helical" evidence="6">
    <location>
        <begin position="53"/>
        <end position="71"/>
    </location>
</feature>
<keyword evidence="3 6" id="KW-0812">Transmembrane</keyword>
<evidence type="ECO:0000256" key="1">
    <source>
        <dbReference type="ARBA" id="ARBA00004651"/>
    </source>
</evidence>
<dbReference type="PANTHER" id="PTHR30619:SF7">
    <property type="entry name" value="BETA-LACTAMASE DOMAIN PROTEIN"/>
    <property type="match status" value="1"/>
</dbReference>
<evidence type="ECO:0000259" key="8">
    <source>
        <dbReference type="Pfam" id="PF13567"/>
    </source>
</evidence>
<keyword evidence="2" id="KW-1003">Cell membrane</keyword>
<evidence type="ECO:0000256" key="4">
    <source>
        <dbReference type="ARBA" id="ARBA00022989"/>
    </source>
</evidence>
<proteinExistence type="predicted"/>
<feature type="transmembrane region" description="Helical" evidence="6">
    <location>
        <begin position="439"/>
        <end position="459"/>
    </location>
</feature>
<feature type="transmembrane region" description="Helical" evidence="6">
    <location>
        <begin position="409"/>
        <end position="432"/>
    </location>
</feature>
<dbReference type="Pfam" id="PF03772">
    <property type="entry name" value="Competence"/>
    <property type="match status" value="1"/>
</dbReference>
<keyword evidence="5 6" id="KW-0472">Membrane</keyword>
<dbReference type="PANTHER" id="PTHR30619">
    <property type="entry name" value="DNA INTERNALIZATION/COMPETENCE PROTEIN COMEC/REC2"/>
    <property type="match status" value="1"/>
</dbReference>
<feature type="transmembrane region" description="Helical" evidence="6">
    <location>
        <begin position="378"/>
        <end position="397"/>
    </location>
</feature>
<feature type="transmembrane region" description="Helical" evidence="6">
    <location>
        <begin position="465"/>
        <end position="487"/>
    </location>
</feature>
<keyword evidence="4 6" id="KW-1133">Transmembrane helix</keyword>
<evidence type="ECO:0000256" key="2">
    <source>
        <dbReference type="ARBA" id="ARBA00022475"/>
    </source>
</evidence>
<name>A0A1G2CRZ4_9BACT</name>
<dbReference type="NCBIfam" id="TIGR00360">
    <property type="entry name" value="ComEC_N-term"/>
    <property type="match status" value="1"/>
</dbReference>
<dbReference type="InterPro" id="IPR052159">
    <property type="entry name" value="Competence_DNA_uptake"/>
</dbReference>
<comment type="subcellular location">
    <subcellularLocation>
        <location evidence="1">Cell membrane</location>
        <topology evidence="1">Multi-pass membrane protein</topology>
    </subcellularLocation>
</comment>
<feature type="transmembrane region" description="Helical" evidence="6">
    <location>
        <begin position="317"/>
        <end position="333"/>
    </location>
</feature>
<feature type="transmembrane region" description="Helical" evidence="6">
    <location>
        <begin position="285"/>
        <end position="310"/>
    </location>
</feature>
<evidence type="ECO:0000313" key="9">
    <source>
        <dbReference type="EMBL" id="OGZ04017.1"/>
    </source>
</evidence>
<sequence>MSRTYFFIFALSFTLGILLRSFVNLEAGFLFFLAFLSCALLLAYFVYHARTVLFVSLFLVGIALGIFRFDVSEFQKHNPILENQIGKNVLIEGVIGSEPDERDDIAILVIKSESIYEDDAYIPIKLKIRFTTSRYPTWHYGDRVVIKGLLVHPEVFKNKDTGKFFDYPGYLAAQNIYYEIKQAKVSFAGGGEGNIILASLFELKGAFLESTGRIIREPEESLLGGLLVGAKQSLGKELLDDFRKVGIIHIVVLSGYNITIIADFIGRTLSFLPRLYAVGFSSLSIIFFAILVGGGATVARATIMSLLVILARYIGRVYDVTTALILAGFLMLLHNPKILVFDPSFQLSFLATIGLIYFSPVIEKYIYFMPKNLGLRDIALSTVATQIFVTPFLLYMTGTFSLVALPVNLLVLFIIPITMLFGFFTGIIGFLGTTISIPFGYITSFFLSYIIFVVEKFASLPFSSYVVQSVPLLLVFVFYIFYAIFIAKKLLPK</sequence>
<evidence type="ECO:0000256" key="5">
    <source>
        <dbReference type="ARBA" id="ARBA00023136"/>
    </source>
</evidence>
<protein>
    <recommendedName>
        <fullName evidence="11">ComEC/Rec2-related protein domain-containing protein</fullName>
    </recommendedName>
</protein>
<dbReference type="AlphaFoldDB" id="A0A1G2CRZ4"/>
<dbReference type="InterPro" id="IPR025405">
    <property type="entry name" value="DUF4131"/>
</dbReference>
<feature type="transmembrane region" description="Helical" evidence="6">
    <location>
        <begin position="245"/>
        <end position="265"/>
    </location>
</feature>
<evidence type="ECO:0000259" key="7">
    <source>
        <dbReference type="Pfam" id="PF03772"/>
    </source>
</evidence>
<dbReference type="InterPro" id="IPR004477">
    <property type="entry name" value="ComEC_N"/>
</dbReference>
<evidence type="ECO:0000256" key="3">
    <source>
        <dbReference type="ARBA" id="ARBA00022692"/>
    </source>
</evidence>
<feature type="transmembrane region" description="Helical" evidence="6">
    <location>
        <begin position="6"/>
        <end position="23"/>
    </location>
</feature>
<dbReference type="STRING" id="1798657.A2648_00240"/>
<reference evidence="9 10" key="1">
    <citation type="journal article" date="2016" name="Nat. Commun.">
        <title>Thousands of microbial genomes shed light on interconnected biogeochemical processes in an aquifer system.</title>
        <authorList>
            <person name="Anantharaman K."/>
            <person name="Brown C.T."/>
            <person name="Hug L.A."/>
            <person name="Sharon I."/>
            <person name="Castelle C.J."/>
            <person name="Probst A.J."/>
            <person name="Thomas B.C."/>
            <person name="Singh A."/>
            <person name="Wilkins M.J."/>
            <person name="Karaoz U."/>
            <person name="Brodie E.L."/>
            <person name="Williams K.H."/>
            <person name="Hubbard S.S."/>
            <person name="Banfield J.F."/>
        </authorList>
    </citation>
    <scope>NUCLEOTIDE SEQUENCE [LARGE SCALE GENOMIC DNA]</scope>
</reference>
<organism evidence="9 10">
    <name type="scientific">Candidatus Lloydbacteria bacterium RIFCSPHIGHO2_01_FULL_41_20</name>
    <dbReference type="NCBI Taxonomy" id="1798657"/>
    <lineage>
        <taxon>Bacteria</taxon>
        <taxon>Candidatus Lloydiibacteriota</taxon>
    </lineage>
</organism>
<feature type="transmembrane region" description="Helical" evidence="6">
    <location>
        <begin position="30"/>
        <end position="47"/>
    </location>
</feature>
<dbReference type="Proteomes" id="UP000178841">
    <property type="component" value="Unassembled WGS sequence"/>
</dbReference>
<accession>A0A1G2CRZ4</accession>
<feature type="domain" description="DUF4131" evidence="8">
    <location>
        <begin position="30"/>
        <end position="181"/>
    </location>
</feature>
<comment type="caution">
    <text evidence="9">The sequence shown here is derived from an EMBL/GenBank/DDBJ whole genome shotgun (WGS) entry which is preliminary data.</text>
</comment>
<evidence type="ECO:0000313" key="10">
    <source>
        <dbReference type="Proteomes" id="UP000178841"/>
    </source>
</evidence>